<dbReference type="EMBL" id="VSRR010026582">
    <property type="protein sequence ID" value="MPC67679.1"/>
    <property type="molecule type" value="Genomic_DNA"/>
</dbReference>
<protein>
    <submittedName>
        <fullName evidence="1">Uncharacterized protein</fullName>
    </submittedName>
</protein>
<evidence type="ECO:0000313" key="1">
    <source>
        <dbReference type="EMBL" id="MPC67679.1"/>
    </source>
</evidence>
<sequence>MSPRYIYHYYVSEYNIRVHVTAECMIIQALSPRSAKECLRIAAAGSIFSSGLEKYLSRGLSSSQH</sequence>
<reference evidence="1 2" key="1">
    <citation type="submission" date="2019-05" db="EMBL/GenBank/DDBJ databases">
        <title>Another draft genome of Portunus trituberculatus and its Hox gene families provides insights of decapod evolution.</title>
        <authorList>
            <person name="Jeong J.-H."/>
            <person name="Song I."/>
            <person name="Kim S."/>
            <person name="Choi T."/>
            <person name="Kim D."/>
            <person name="Ryu S."/>
            <person name="Kim W."/>
        </authorList>
    </citation>
    <scope>NUCLEOTIDE SEQUENCE [LARGE SCALE GENOMIC DNA]</scope>
    <source>
        <tissue evidence="1">Muscle</tissue>
    </source>
</reference>
<accession>A0A5B7HD08</accession>
<proteinExistence type="predicted"/>
<gene>
    <name evidence="1" type="ORF">E2C01_061858</name>
</gene>
<comment type="caution">
    <text evidence="1">The sequence shown here is derived from an EMBL/GenBank/DDBJ whole genome shotgun (WGS) entry which is preliminary data.</text>
</comment>
<evidence type="ECO:0000313" key="2">
    <source>
        <dbReference type="Proteomes" id="UP000324222"/>
    </source>
</evidence>
<dbReference type="Proteomes" id="UP000324222">
    <property type="component" value="Unassembled WGS sequence"/>
</dbReference>
<name>A0A5B7HD08_PORTR</name>
<organism evidence="1 2">
    <name type="scientific">Portunus trituberculatus</name>
    <name type="common">Swimming crab</name>
    <name type="synonym">Neptunus trituberculatus</name>
    <dbReference type="NCBI Taxonomy" id="210409"/>
    <lineage>
        <taxon>Eukaryota</taxon>
        <taxon>Metazoa</taxon>
        <taxon>Ecdysozoa</taxon>
        <taxon>Arthropoda</taxon>
        <taxon>Crustacea</taxon>
        <taxon>Multicrustacea</taxon>
        <taxon>Malacostraca</taxon>
        <taxon>Eumalacostraca</taxon>
        <taxon>Eucarida</taxon>
        <taxon>Decapoda</taxon>
        <taxon>Pleocyemata</taxon>
        <taxon>Brachyura</taxon>
        <taxon>Eubrachyura</taxon>
        <taxon>Portunoidea</taxon>
        <taxon>Portunidae</taxon>
        <taxon>Portuninae</taxon>
        <taxon>Portunus</taxon>
    </lineage>
</organism>
<dbReference type="AlphaFoldDB" id="A0A5B7HD08"/>
<keyword evidence="2" id="KW-1185">Reference proteome</keyword>